<dbReference type="Pfam" id="PF08711">
    <property type="entry name" value="Med26"/>
    <property type="match status" value="1"/>
</dbReference>
<evidence type="ECO:0000256" key="1">
    <source>
        <dbReference type="ARBA" id="ARBA00004123"/>
    </source>
</evidence>
<dbReference type="InterPro" id="IPR003617">
    <property type="entry name" value="TFIIS/CRSP70_N_sub"/>
</dbReference>
<evidence type="ECO:0000313" key="6">
    <source>
        <dbReference type="EnsemblMetazoa" id="SMAR001567-PA"/>
    </source>
</evidence>
<reference evidence="7" key="1">
    <citation type="submission" date="2011-05" db="EMBL/GenBank/DDBJ databases">
        <authorList>
            <person name="Richards S.R."/>
            <person name="Qu J."/>
            <person name="Jiang H."/>
            <person name="Jhangiani S.N."/>
            <person name="Agravi P."/>
            <person name="Goodspeed R."/>
            <person name="Gross S."/>
            <person name="Mandapat C."/>
            <person name="Jackson L."/>
            <person name="Mathew T."/>
            <person name="Pu L."/>
            <person name="Thornton R."/>
            <person name="Saada N."/>
            <person name="Wilczek-Boney K.B."/>
            <person name="Lee S."/>
            <person name="Kovar C."/>
            <person name="Wu Y."/>
            <person name="Scherer S.E."/>
            <person name="Worley K.C."/>
            <person name="Muzny D.M."/>
            <person name="Gibbs R."/>
        </authorList>
    </citation>
    <scope>NUCLEOTIDE SEQUENCE</scope>
    <source>
        <strain evidence="7">Brora</strain>
    </source>
</reference>
<dbReference type="InterPro" id="IPR035441">
    <property type="entry name" value="TFIIS/LEDGF_dom_sf"/>
</dbReference>
<dbReference type="SMART" id="SM00509">
    <property type="entry name" value="TFS2N"/>
    <property type="match status" value="1"/>
</dbReference>
<feature type="domain" description="TFIIS central" evidence="5">
    <location>
        <begin position="131"/>
        <end position="209"/>
    </location>
</feature>
<dbReference type="Gene3D" id="1.10.472.30">
    <property type="entry name" value="Transcription elongation factor S-II, central domain"/>
    <property type="match status" value="1"/>
</dbReference>
<dbReference type="EnsemblMetazoa" id="SMAR001567-RA">
    <property type="protein sequence ID" value="SMAR001567-PA"/>
    <property type="gene ID" value="SMAR001567"/>
</dbReference>
<dbReference type="STRING" id="126957.T1IKV5"/>
<sequence>MDKYLIKNPIKVKPNEDISFRKPKTKQTTLESLAGVVVIEDILRSKNILELKEQSVDEIISTLLSLKEKNPSKEILQSTGIGKTVHRLCRHGSKDVAVSARSVYEKWKTSVIDKATKPMIVVKSDLKTESFRLTARKWLLKSLLEELTDDFAELIEREVFQFHKRLVNGNYRKSIRRIVFALKNDKLLGNKLLNREITSHTLAATYCKL</sequence>
<protein>
    <recommendedName>
        <fullName evidence="8">TFIIS N-terminal domain-containing protein</fullName>
    </recommendedName>
</protein>
<dbReference type="EMBL" id="JH430659">
    <property type="status" value="NOT_ANNOTATED_CDS"/>
    <property type="molecule type" value="Genomic_DNA"/>
</dbReference>
<name>T1IKV5_STRMM</name>
<feature type="domain" description="TFIIS N-terminal" evidence="4">
    <location>
        <begin position="40"/>
        <end position="114"/>
    </location>
</feature>
<dbReference type="Proteomes" id="UP000014500">
    <property type="component" value="Unassembled WGS sequence"/>
</dbReference>
<comment type="subcellular location">
    <subcellularLocation>
        <location evidence="1 3">Nucleus</location>
    </subcellularLocation>
</comment>
<dbReference type="InterPro" id="IPR003618">
    <property type="entry name" value="TFIIS_cen_dom"/>
</dbReference>
<dbReference type="Gene3D" id="1.20.930.10">
    <property type="entry name" value="Conserved domain common to transcription factors TFIIS, elongin A, CRSP70"/>
    <property type="match status" value="1"/>
</dbReference>
<evidence type="ECO:0000256" key="2">
    <source>
        <dbReference type="ARBA" id="ARBA00023242"/>
    </source>
</evidence>
<organism evidence="6 7">
    <name type="scientific">Strigamia maritima</name>
    <name type="common">European centipede</name>
    <name type="synonym">Geophilus maritimus</name>
    <dbReference type="NCBI Taxonomy" id="126957"/>
    <lineage>
        <taxon>Eukaryota</taxon>
        <taxon>Metazoa</taxon>
        <taxon>Ecdysozoa</taxon>
        <taxon>Arthropoda</taxon>
        <taxon>Myriapoda</taxon>
        <taxon>Chilopoda</taxon>
        <taxon>Pleurostigmophora</taxon>
        <taxon>Geophilomorpha</taxon>
        <taxon>Linotaeniidae</taxon>
        <taxon>Strigamia</taxon>
    </lineage>
</organism>
<dbReference type="SUPFAM" id="SSF47676">
    <property type="entry name" value="Conserved domain common to transcription factors TFIIS, elongin A, CRSP70"/>
    <property type="match status" value="1"/>
</dbReference>
<evidence type="ECO:0000313" key="7">
    <source>
        <dbReference type="Proteomes" id="UP000014500"/>
    </source>
</evidence>
<keyword evidence="2 3" id="KW-0539">Nucleus</keyword>
<dbReference type="PROSITE" id="PS51319">
    <property type="entry name" value="TFIIS_N"/>
    <property type="match status" value="1"/>
</dbReference>
<accession>T1IKV5</accession>
<dbReference type="PANTHER" id="PTHR46554">
    <property type="entry name" value="MEDIATOR OF RNA POLYMERASE II TRANSCRIPTION SUBUNIT 26A-RELATED"/>
    <property type="match status" value="1"/>
</dbReference>
<dbReference type="SUPFAM" id="SSF46942">
    <property type="entry name" value="Elongation factor TFIIS domain 2"/>
    <property type="match status" value="1"/>
</dbReference>
<dbReference type="PhylomeDB" id="T1IKV5"/>
<evidence type="ECO:0000259" key="5">
    <source>
        <dbReference type="PROSITE" id="PS51321"/>
    </source>
</evidence>
<dbReference type="PROSITE" id="PS51321">
    <property type="entry name" value="TFIIS_CENTRAL"/>
    <property type="match status" value="1"/>
</dbReference>
<proteinExistence type="predicted"/>
<dbReference type="eggNOG" id="KOG1105">
    <property type="taxonomic scope" value="Eukaryota"/>
</dbReference>
<dbReference type="GO" id="GO:0005634">
    <property type="term" value="C:nucleus"/>
    <property type="evidence" value="ECO:0007669"/>
    <property type="project" value="UniProtKB-SubCell"/>
</dbReference>
<dbReference type="AlphaFoldDB" id="T1IKV5"/>
<dbReference type="Pfam" id="PF07500">
    <property type="entry name" value="TFIIS_M"/>
    <property type="match status" value="1"/>
</dbReference>
<evidence type="ECO:0000259" key="4">
    <source>
        <dbReference type="PROSITE" id="PS51319"/>
    </source>
</evidence>
<dbReference type="HOGENOM" id="CLU_086873_0_0_1"/>
<evidence type="ECO:0000256" key="3">
    <source>
        <dbReference type="PROSITE-ProRule" id="PRU00649"/>
    </source>
</evidence>
<dbReference type="GO" id="GO:0006351">
    <property type="term" value="P:DNA-templated transcription"/>
    <property type="evidence" value="ECO:0007669"/>
    <property type="project" value="InterPro"/>
</dbReference>
<keyword evidence="7" id="KW-1185">Reference proteome</keyword>
<dbReference type="InterPro" id="IPR017923">
    <property type="entry name" value="TFIIS_N"/>
</dbReference>
<dbReference type="InterPro" id="IPR036575">
    <property type="entry name" value="TFIIS_cen_dom_sf"/>
</dbReference>
<evidence type="ECO:0008006" key="8">
    <source>
        <dbReference type="Google" id="ProtNLM"/>
    </source>
</evidence>
<dbReference type="PANTHER" id="PTHR46554:SF2">
    <property type="entry name" value="TFIIS N-TERMINAL DOMAIN-CONTAINING PROTEIN"/>
    <property type="match status" value="1"/>
</dbReference>
<reference evidence="6" key="2">
    <citation type="submission" date="2015-02" db="UniProtKB">
        <authorList>
            <consortium name="EnsemblMetazoa"/>
        </authorList>
    </citation>
    <scope>IDENTIFICATION</scope>
</reference>
<dbReference type="OMA" id="QPKENLM"/>